<evidence type="ECO:0000256" key="7">
    <source>
        <dbReference type="ARBA" id="ARBA00023136"/>
    </source>
</evidence>
<keyword evidence="5 8" id="KW-0812">Transmembrane</keyword>
<feature type="transmembrane region" description="Helical" evidence="8">
    <location>
        <begin position="67"/>
        <end position="90"/>
    </location>
</feature>
<feature type="transmembrane region" description="Helical" evidence="8">
    <location>
        <begin position="306"/>
        <end position="333"/>
    </location>
</feature>
<comment type="similarity">
    <text evidence="2">Belongs to the autoinducer-2 exporter (AI-2E) (TC 2.A.86) family.</text>
</comment>
<keyword evidence="3" id="KW-0813">Transport</keyword>
<dbReference type="Pfam" id="PF01594">
    <property type="entry name" value="AI-2E_transport"/>
    <property type="match status" value="1"/>
</dbReference>
<comment type="subcellular location">
    <subcellularLocation>
        <location evidence="1">Cell membrane</location>
        <topology evidence="1">Multi-pass membrane protein</topology>
    </subcellularLocation>
</comment>
<keyword evidence="7 8" id="KW-0472">Membrane</keyword>
<reference evidence="9 10" key="1">
    <citation type="submission" date="2022-11" db="EMBL/GenBank/DDBJ databases">
        <title>Draft genome sequence of Saccharopolyspora sp. WRP15-2 isolated from rhizosphere soils of wild rice in Thailand.</title>
        <authorList>
            <person name="Duangmal K."/>
            <person name="Kammanee S."/>
            <person name="Muangham S."/>
        </authorList>
    </citation>
    <scope>NUCLEOTIDE SEQUENCE [LARGE SCALE GENOMIC DNA]</scope>
    <source>
        <strain evidence="9 10">WRP15-2</strain>
    </source>
</reference>
<accession>A0ABT4V5G0</accession>
<dbReference type="Proteomes" id="UP001210380">
    <property type="component" value="Unassembled WGS sequence"/>
</dbReference>
<name>A0ABT4V5G0_9PSEU</name>
<evidence type="ECO:0000256" key="3">
    <source>
        <dbReference type="ARBA" id="ARBA00022448"/>
    </source>
</evidence>
<feature type="transmembrane region" description="Helical" evidence="8">
    <location>
        <begin position="12"/>
        <end position="33"/>
    </location>
</feature>
<feature type="transmembrane region" description="Helical" evidence="8">
    <location>
        <begin position="270"/>
        <end position="286"/>
    </location>
</feature>
<evidence type="ECO:0000256" key="8">
    <source>
        <dbReference type="SAM" id="Phobius"/>
    </source>
</evidence>
<evidence type="ECO:0000256" key="4">
    <source>
        <dbReference type="ARBA" id="ARBA00022475"/>
    </source>
</evidence>
<feature type="transmembrane region" description="Helical" evidence="8">
    <location>
        <begin position="151"/>
        <end position="176"/>
    </location>
</feature>
<dbReference type="EMBL" id="JAQGLA010000061">
    <property type="protein sequence ID" value="MDA3629185.1"/>
    <property type="molecule type" value="Genomic_DNA"/>
</dbReference>
<evidence type="ECO:0000256" key="2">
    <source>
        <dbReference type="ARBA" id="ARBA00009773"/>
    </source>
</evidence>
<proteinExistence type="inferred from homology"/>
<evidence type="ECO:0000256" key="5">
    <source>
        <dbReference type="ARBA" id="ARBA00022692"/>
    </source>
</evidence>
<dbReference type="InterPro" id="IPR002549">
    <property type="entry name" value="AI-2E-like"/>
</dbReference>
<dbReference type="PANTHER" id="PTHR21716:SF53">
    <property type="entry name" value="PERMEASE PERM-RELATED"/>
    <property type="match status" value="1"/>
</dbReference>
<keyword evidence="6 8" id="KW-1133">Transmembrane helix</keyword>
<evidence type="ECO:0000256" key="1">
    <source>
        <dbReference type="ARBA" id="ARBA00004651"/>
    </source>
</evidence>
<evidence type="ECO:0000313" key="10">
    <source>
        <dbReference type="Proteomes" id="UP001210380"/>
    </source>
</evidence>
<protein>
    <submittedName>
        <fullName evidence="9">AI-2E family transporter</fullName>
    </submittedName>
</protein>
<dbReference type="RefSeq" id="WP_270952160.1">
    <property type="nucleotide sequence ID" value="NZ_JAQGLA010000061.1"/>
</dbReference>
<dbReference type="PANTHER" id="PTHR21716">
    <property type="entry name" value="TRANSMEMBRANE PROTEIN"/>
    <property type="match status" value="1"/>
</dbReference>
<organism evidence="9 10">
    <name type="scientific">Saccharopolyspora oryzae</name>
    <dbReference type="NCBI Taxonomy" id="2997343"/>
    <lineage>
        <taxon>Bacteria</taxon>
        <taxon>Bacillati</taxon>
        <taxon>Actinomycetota</taxon>
        <taxon>Actinomycetes</taxon>
        <taxon>Pseudonocardiales</taxon>
        <taxon>Pseudonocardiaceae</taxon>
        <taxon>Saccharopolyspora</taxon>
    </lineage>
</organism>
<sequence>MADSDPSTGTSLLRHAQIACVYLAVVVLALLAYSARNMLVLIFVGFFLALGVEPVVAWLHRHRWRRGLAIAAVIFVVVLLVGFIVLFAVVPAVGQVGHFLAQLPQLLSQLGQHLGEHQLRDTLHDPAVQGKVQEAAKQAATFLATALGAGFAAIGSLLGGIFSACTAGALLVYFSLAMPRLQGAMTRAAGSHPGRPEAILAAMNRVGGYVTGQALVSLCAGAVSYVFFLVAGVPYPALLAVVVALLDAIPQVGATLASVAGILVALSQSLPLAVITLLFFIVYQAVENYLIAPRVFARTVELSPLAAFVAILLGGSLAGVLGALIALPITAALKVLYRQARVEHITG</sequence>
<evidence type="ECO:0000313" key="9">
    <source>
        <dbReference type="EMBL" id="MDA3629185.1"/>
    </source>
</evidence>
<keyword evidence="4" id="KW-1003">Cell membrane</keyword>
<feature type="transmembrane region" description="Helical" evidence="8">
    <location>
        <begin position="39"/>
        <end position="60"/>
    </location>
</feature>
<evidence type="ECO:0000256" key="6">
    <source>
        <dbReference type="ARBA" id="ARBA00022989"/>
    </source>
</evidence>
<comment type="caution">
    <text evidence="9">The sequence shown here is derived from an EMBL/GenBank/DDBJ whole genome shotgun (WGS) entry which is preliminary data.</text>
</comment>
<keyword evidence="10" id="KW-1185">Reference proteome</keyword>
<gene>
    <name evidence="9" type="ORF">OU415_27400</name>
</gene>